<reference evidence="3" key="3">
    <citation type="submission" date="2019-09" db="EMBL/GenBank/DDBJ databases">
        <title>Co-occurence of chitin degradation, pigmentation and bioactivity in marine Pseudoalteromonas.</title>
        <authorList>
            <person name="Sonnenschein E.C."/>
            <person name="Bech P.K."/>
        </authorList>
    </citation>
    <scope>NUCLEOTIDE SEQUENCE</scope>
    <source>
        <strain evidence="3">S3790</strain>
        <strain evidence="4 5">S3895</strain>
    </source>
</reference>
<feature type="transmembrane region" description="Helical" evidence="1">
    <location>
        <begin position="357"/>
        <end position="377"/>
    </location>
</feature>
<reference evidence="3 6" key="1">
    <citation type="submission" date="2018-01" db="EMBL/GenBank/DDBJ databases">
        <authorList>
            <person name="Paulsen S."/>
            <person name="Gram L.K."/>
        </authorList>
    </citation>
    <scope>NUCLEOTIDE SEQUENCE [LARGE SCALE GENOMIC DNA]</scope>
    <source>
        <strain evidence="3 6">S3790</strain>
        <strain evidence="4">S3895</strain>
    </source>
</reference>
<dbReference type="OrthoDB" id="9809782at2"/>
<evidence type="ECO:0000313" key="3">
    <source>
        <dbReference type="EMBL" id="TMO68781.1"/>
    </source>
</evidence>
<feature type="transmembrane region" description="Helical" evidence="1">
    <location>
        <begin position="65"/>
        <end position="85"/>
    </location>
</feature>
<feature type="transmembrane region" description="Helical" evidence="1">
    <location>
        <begin position="293"/>
        <end position="313"/>
    </location>
</feature>
<keyword evidence="5" id="KW-1185">Reference proteome</keyword>
<feature type="transmembrane region" description="Helical" evidence="1">
    <location>
        <begin position="167"/>
        <end position="186"/>
    </location>
</feature>
<feature type="transmembrane region" description="Helical" evidence="1">
    <location>
        <begin position="325"/>
        <end position="345"/>
    </location>
</feature>
<evidence type="ECO:0000256" key="1">
    <source>
        <dbReference type="SAM" id="Phobius"/>
    </source>
</evidence>
<dbReference type="AlphaFoldDB" id="A0A5S3VB81"/>
<feature type="transmembrane region" description="Helical" evidence="1">
    <location>
        <begin position="27"/>
        <end position="45"/>
    </location>
</feature>
<evidence type="ECO:0000259" key="2">
    <source>
        <dbReference type="Pfam" id="PF01757"/>
    </source>
</evidence>
<dbReference type="Proteomes" id="UP000307164">
    <property type="component" value="Unassembled WGS sequence"/>
</dbReference>
<evidence type="ECO:0000313" key="6">
    <source>
        <dbReference type="Proteomes" id="UP000307217"/>
    </source>
</evidence>
<gene>
    <name evidence="3" type="ORF">CWC19_07625</name>
    <name evidence="4" type="ORF">CWC20_02585</name>
</gene>
<dbReference type="PANTHER" id="PTHR36927">
    <property type="entry name" value="BLR4337 PROTEIN"/>
    <property type="match status" value="1"/>
</dbReference>
<dbReference type="Proteomes" id="UP000307217">
    <property type="component" value="Unassembled WGS sequence"/>
</dbReference>
<keyword evidence="1" id="KW-0812">Transmembrane</keyword>
<dbReference type="RefSeq" id="WP_138591321.1">
    <property type="nucleotide sequence ID" value="NZ_PNBW01000017.1"/>
</dbReference>
<proteinExistence type="predicted"/>
<keyword evidence="1" id="KW-0472">Membrane</keyword>
<feature type="domain" description="Acyltransferase 3" evidence="2">
    <location>
        <begin position="24"/>
        <end position="370"/>
    </location>
</feature>
<organism evidence="3 6">
    <name type="scientific">Pseudoalteromonas aurantia</name>
    <dbReference type="NCBI Taxonomy" id="43654"/>
    <lineage>
        <taxon>Bacteria</taxon>
        <taxon>Pseudomonadati</taxon>
        <taxon>Pseudomonadota</taxon>
        <taxon>Gammaproteobacteria</taxon>
        <taxon>Alteromonadales</taxon>
        <taxon>Pseudoalteromonadaceae</taxon>
        <taxon>Pseudoalteromonas</taxon>
    </lineage>
</organism>
<dbReference type="InterPro" id="IPR002656">
    <property type="entry name" value="Acyl_transf_3_dom"/>
</dbReference>
<feature type="transmembrane region" description="Helical" evidence="1">
    <location>
        <begin position="398"/>
        <end position="417"/>
    </location>
</feature>
<name>A0A5S3VB81_9GAMM</name>
<reference evidence="6" key="2">
    <citation type="submission" date="2019-06" db="EMBL/GenBank/DDBJ databases">
        <title>Co-occurence of chitin degradation, pigmentation and bioactivity in marine Pseudoalteromonas.</title>
        <authorList>
            <person name="Sonnenschein E.C."/>
            <person name="Bech P.K."/>
        </authorList>
    </citation>
    <scope>NUCLEOTIDE SEQUENCE [LARGE SCALE GENOMIC DNA]</scope>
    <source>
        <strain evidence="6">S3790</strain>
    </source>
</reference>
<feature type="transmembrane region" description="Helical" evidence="1">
    <location>
        <begin position="228"/>
        <end position="247"/>
    </location>
</feature>
<protein>
    <recommendedName>
        <fullName evidence="2">Acyltransferase 3 domain-containing protein</fullName>
    </recommendedName>
</protein>
<evidence type="ECO:0000313" key="5">
    <source>
        <dbReference type="Proteomes" id="UP000307164"/>
    </source>
</evidence>
<dbReference type="GO" id="GO:0016747">
    <property type="term" value="F:acyltransferase activity, transferring groups other than amino-acyl groups"/>
    <property type="evidence" value="ECO:0007669"/>
    <property type="project" value="InterPro"/>
</dbReference>
<feature type="transmembrane region" description="Helical" evidence="1">
    <location>
        <begin position="254"/>
        <end position="273"/>
    </location>
</feature>
<keyword evidence="1" id="KW-1133">Transmembrane helix</keyword>
<comment type="caution">
    <text evidence="3">The sequence shown here is derived from an EMBL/GenBank/DDBJ whole genome shotgun (WGS) entry which is preliminary data.</text>
</comment>
<dbReference type="Pfam" id="PF01757">
    <property type="entry name" value="Acyl_transf_3"/>
    <property type="match status" value="1"/>
</dbReference>
<dbReference type="EMBL" id="PNBX01000029">
    <property type="protein sequence ID" value="TMO68781.1"/>
    <property type="molecule type" value="Genomic_DNA"/>
</dbReference>
<dbReference type="InterPro" id="IPR050623">
    <property type="entry name" value="Glucan_succinyl_AcylTrfase"/>
</dbReference>
<evidence type="ECO:0000313" key="4">
    <source>
        <dbReference type="EMBL" id="TMO78052.1"/>
    </source>
</evidence>
<dbReference type="EMBL" id="PNBW01000017">
    <property type="protein sequence ID" value="TMO78052.1"/>
    <property type="molecule type" value="Genomic_DNA"/>
</dbReference>
<feature type="transmembrane region" description="Helical" evidence="1">
    <location>
        <begin position="198"/>
        <end position="216"/>
    </location>
</feature>
<accession>A0A5S3VB81</accession>
<feature type="transmembrane region" description="Helical" evidence="1">
    <location>
        <begin position="105"/>
        <end position="123"/>
    </location>
</feature>
<dbReference type="PANTHER" id="PTHR36927:SF3">
    <property type="entry name" value="GLUCANS BIOSYNTHESIS PROTEIN C"/>
    <property type="match status" value="1"/>
</dbReference>
<sequence length="418" mass="48782">MLKRIIALWQSSIFSLQTTERMVELDWLRVLAFGLLIFYHTGMLYAQNWGYHFKSSHINTHIESWMLLLSPWRMGVIWFISGAALSSILQKTPMTHVLLNRSIKILLPLLVGVWIVVPIQLYAQMQQEVGLSMNYVEFYNAFLDLSHPLFTQYQAGIWPHVDVNHLWYLRSLWQFTLWILVVLPILRSNWLQKFIQYCLKQPFIFVCLGLLLPLWVLKLTWPNETYRYPMGFVFLLYGFLLVHHTTFFTQLCRYWQWLLGLFAFTYIIIVYGYQAIWLSSSSLHWQLVSMNMIYTAQSLLGVLAILALATRFLKRPSKLLTNLNTVVFPFYIFHQSVIIALAYSLSTLKLGPWLEAFIILLGTFLVCAILCFIVSNVKILRPLFGMDTNYPYSKRVALIGKTVSIIAITPMVIKLLIV</sequence>